<evidence type="ECO:0000256" key="1">
    <source>
        <dbReference type="ARBA" id="ARBA00006484"/>
    </source>
</evidence>
<sequence>MIFFDGLGVLDDTTAFVTGASQGLGREIAITFAEAGANVALAARSDGIDETAELIDAPERTLAVETDVTDSGSVADAIDATVDTFGGLDCLVNNAGIAGPTAPVERTTDEEWLETLDVNVVGMARTVREAAPHLRESACGSIINISSIGGKRPYPNRTPYAASKMGVIGLTRALAFEFGDDVTANAICPGPVEGERIRNVFERQADDRGVDPEDIKDELLESFAMTELVPPEDVAELALQLAGPASRHVTGQDINVSSGGAWY</sequence>
<gene>
    <name evidence="3" type="ORF">C495_02530</name>
</gene>
<dbReference type="PANTHER" id="PTHR42760">
    <property type="entry name" value="SHORT-CHAIN DEHYDROGENASES/REDUCTASES FAMILY MEMBER"/>
    <property type="match status" value="1"/>
</dbReference>
<name>L9WG35_9EURY</name>
<dbReference type="InterPro" id="IPR036291">
    <property type="entry name" value="NAD(P)-bd_dom_sf"/>
</dbReference>
<evidence type="ECO:0000313" key="3">
    <source>
        <dbReference type="EMBL" id="ELY48312.1"/>
    </source>
</evidence>
<dbReference type="PRINTS" id="PR00081">
    <property type="entry name" value="GDHRDH"/>
</dbReference>
<dbReference type="InterPro" id="IPR020904">
    <property type="entry name" value="Sc_DH/Rdtase_CS"/>
</dbReference>
<dbReference type="FunFam" id="3.40.50.720:FF:000084">
    <property type="entry name" value="Short-chain dehydrogenase reductase"/>
    <property type="match status" value="1"/>
</dbReference>
<reference evidence="3 4" key="1">
    <citation type="journal article" date="2014" name="PLoS Genet.">
        <title>Phylogenetically driven sequencing of extremely halophilic archaea reveals strategies for static and dynamic osmo-response.</title>
        <authorList>
            <person name="Becker E.A."/>
            <person name="Seitzer P.M."/>
            <person name="Tritt A."/>
            <person name="Larsen D."/>
            <person name="Krusor M."/>
            <person name="Yao A.I."/>
            <person name="Wu D."/>
            <person name="Madern D."/>
            <person name="Eisen J.A."/>
            <person name="Darling A.E."/>
            <person name="Facciotti M.T."/>
        </authorList>
    </citation>
    <scope>NUCLEOTIDE SEQUENCE [LARGE SCALE GENOMIC DNA]</scope>
    <source>
        <strain evidence="3 4">JCM 14089</strain>
    </source>
</reference>
<dbReference type="STRING" id="1230460.C495_02530"/>
<dbReference type="CDD" id="cd05233">
    <property type="entry name" value="SDR_c"/>
    <property type="match status" value="1"/>
</dbReference>
<dbReference type="PROSITE" id="PS00061">
    <property type="entry name" value="ADH_SHORT"/>
    <property type="match status" value="1"/>
</dbReference>
<dbReference type="Pfam" id="PF13561">
    <property type="entry name" value="adh_short_C2"/>
    <property type="match status" value="1"/>
</dbReference>
<protein>
    <submittedName>
        <fullName evidence="3">Short-chain dehydrogenase/reductase SDR</fullName>
    </submittedName>
</protein>
<comment type="caution">
    <text evidence="3">The sequence shown here is derived from an EMBL/GenBank/DDBJ whole genome shotgun (WGS) entry which is preliminary data.</text>
</comment>
<dbReference type="Proteomes" id="UP000011661">
    <property type="component" value="Unassembled WGS sequence"/>
</dbReference>
<dbReference type="AlphaFoldDB" id="L9WG35"/>
<dbReference type="GO" id="GO:0016616">
    <property type="term" value="F:oxidoreductase activity, acting on the CH-OH group of donors, NAD or NADP as acceptor"/>
    <property type="evidence" value="ECO:0007669"/>
    <property type="project" value="TreeGrafter"/>
</dbReference>
<dbReference type="EMBL" id="AOHX01000025">
    <property type="protein sequence ID" value="ELY48312.1"/>
    <property type="molecule type" value="Genomic_DNA"/>
</dbReference>
<dbReference type="PATRIC" id="fig|1230460.4.peg.508"/>
<dbReference type="eggNOG" id="arCOG01259">
    <property type="taxonomic scope" value="Archaea"/>
</dbReference>
<dbReference type="Gene3D" id="3.40.50.720">
    <property type="entry name" value="NAD(P)-binding Rossmann-like Domain"/>
    <property type="match status" value="1"/>
</dbReference>
<keyword evidence="2" id="KW-0560">Oxidoreductase</keyword>
<dbReference type="InterPro" id="IPR002347">
    <property type="entry name" value="SDR_fam"/>
</dbReference>
<dbReference type="PANTHER" id="PTHR42760:SF133">
    <property type="entry name" value="3-OXOACYL-[ACYL-CARRIER-PROTEIN] REDUCTASE"/>
    <property type="match status" value="1"/>
</dbReference>
<keyword evidence="4" id="KW-1185">Reference proteome</keyword>
<evidence type="ECO:0000256" key="2">
    <source>
        <dbReference type="ARBA" id="ARBA00023002"/>
    </source>
</evidence>
<dbReference type="PRINTS" id="PR00080">
    <property type="entry name" value="SDRFAMILY"/>
</dbReference>
<proteinExistence type="inferred from homology"/>
<evidence type="ECO:0000313" key="4">
    <source>
        <dbReference type="Proteomes" id="UP000011661"/>
    </source>
</evidence>
<dbReference type="SUPFAM" id="SSF51735">
    <property type="entry name" value="NAD(P)-binding Rossmann-fold domains"/>
    <property type="match status" value="1"/>
</dbReference>
<accession>L9WG35</accession>
<comment type="similarity">
    <text evidence="1">Belongs to the short-chain dehydrogenases/reductases (SDR) family.</text>
</comment>
<organism evidence="3 4">
    <name type="scientific">Natronorubrum sulfidifaciens JCM 14089</name>
    <dbReference type="NCBI Taxonomy" id="1230460"/>
    <lineage>
        <taxon>Archaea</taxon>
        <taxon>Methanobacteriati</taxon>
        <taxon>Methanobacteriota</taxon>
        <taxon>Stenosarchaea group</taxon>
        <taxon>Halobacteria</taxon>
        <taxon>Halobacteriales</taxon>
        <taxon>Natrialbaceae</taxon>
        <taxon>Natronorubrum</taxon>
    </lineage>
</organism>